<dbReference type="PANTHER" id="PTHR11365">
    <property type="entry name" value="5-OXOPROLINASE RELATED"/>
    <property type="match status" value="1"/>
</dbReference>
<evidence type="ECO:0000313" key="3">
    <source>
        <dbReference type="Proteomes" id="UP000594638"/>
    </source>
</evidence>
<evidence type="ECO:0000313" key="2">
    <source>
        <dbReference type="EMBL" id="CAA3015582.1"/>
    </source>
</evidence>
<dbReference type="AlphaFoldDB" id="A0A8S0U9B8"/>
<name>A0A8S0U9B8_OLEEU</name>
<dbReference type="OrthoDB" id="3643at2759"/>
<protein>
    <submittedName>
        <fullName evidence="2">5-oxoprolinase</fullName>
    </submittedName>
</protein>
<dbReference type="InterPro" id="IPR003692">
    <property type="entry name" value="Hydantoinase_B"/>
</dbReference>
<dbReference type="PANTHER" id="PTHR11365:SF2">
    <property type="entry name" value="5-OXOPROLINASE"/>
    <property type="match status" value="1"/>
</dbReference>
<dbReference type="EMBL" id="CACTIH010007559">
    <property type="protein sequence ID" value="CAA3015582.1"/>
    <property type="molecule type" value="Genomic_DNA"/>
</dbReference>
<dbReference type="Proteomes" id="UP000594638">
    <property type="component" value="Unassembled WGS sequence"/>
</dbReference>
<dbReference type="Gramene" id="OE9A018772T1">
    <property type="protein sequence ID" value="OE9A018772C1"/>
    <property type="gene ID" value="OE9A018772"/>
</dbReference>
<evidence type="ECO:0000259" key="1">
    <source>
        <dbReference type="Pfam" id="PF02538"/>
    </source>
</evidence>
<dbReference type="GO" id="GO:0006749">
    <property type="term" value="P:glutathione metabolic process"/>
    <property type="evidence" value="ECO:0007669"/>
    <property type="project" value="TreeGrafter"/>
</dbReference>
<keyword evidence="3" id="KW-1185">Reference proteome</keyword>
<accession>A0A8S0U9B8</accession>
<comment type="caution">
    <text evidence="2">The sequence shown here is derived from an EMBL/GenBank/DDBJ whole genome shotgun (WGS) entry which is preliminary data.</text>
</comment>
<sequence>MSSTVRLQLNYWSNNLNEGDVLVTNHPSAGGSHLPKITIITPVFDTRNLVQFNAEEAVIEMLKSVAARVSSNSAKGEEGDLVVIGEEDFMDCGSIIHLKLTIDPKKGEASFDFSGTSPKVIEN</sequence>
<feature type="domain" description="Hydantoinase B/oxoprolinase" evidence="1">
    <location>
        <begin position="1"/>
        <end position="54"/>
    </location>
</feature>
<dbReference type="Pfam" id="PF02538">
    <property type="entry name" value="Hydantoinase_B"/>
    <property type="match status" value="1"/>
</dbReference>
<dbReference type="InterPro" id="IPR045079">
    <property type="entry name" value="Oxoprolinase-like"/>
</dbReference>
<dbReference type="GO" id="GO:0005829">
    <property type="term" value="C:cytosol"/>
    <property type="evidence" value="ECO:0007669"/>
    <property type="project" value="TreeGrafter"/>
</dbReference>
<gene>
    <name evidence="2" type="ORF">OLEA9_A018772</name>
</gene>
<reference evidence="2 3" key="1">
    <citation type="submission" date="2019-12" db="EMBL/GenBank/DDBJ databases">
        <authorList>
            <person name="Alioto T."/>
            <person name="Alioto T."/>
            <person name="Gomez Garrido J."/>
        </authorList>
    </citation>
    <scope>NUCLEOTIDE SEQUENCE [LARGE SCALE GENOMIC DNA]</scope>
</reference>
<dbReference type="GO" id="GO:0017168">
    <property type="term" value="F:5-oxoprolinase (ATP-hydrolyzing) activity"/>
    <property type="evidence" value="ECO:0007669"/>
    <property type="project" value="TreeGrafter"/>
</dbReference>
<organism evidence="2 3">
    <name type="scientific">Olea europaea subsp. europaea</name>
    <dbReference type="NCBI Taxonomy" id="158383"/>
    <lineage>
        <taxon>Eukaryota</taxon>
        <taxon>Viridiplantae</taxon>
        <taxon>Streptophyta</taxon>
        <taxon>Embryophyta</taxon>
        <taxon>Tracheophyta</taxon>
        <taxon>Spermatophyta</taxon>
        <taxon>Magnoliopsida</taxon>
        <taxon>eudicotyledons</taxon>
        <taxon>Gunneridae</taxon>
        <taxon>Pentapetalae</taxon>
        <taxon>asterids</taxon>
        <taxon>lamiids</taxon>
        <taxon>Lamiales</taxon>
        <taxon>Oleaceae</taxon>
        <taxon>Oleeae</taxon>
        <taxon>Olea</taxon>
    </lineage>
</organism>
<proteinExistence type="predicted"/>